<feature type="transmembrane region" description="Helical" evidence="1">
    <location>
        <begin position="21"/>
        <end position="45"/>
    </location>
</feature>
<gene>
    <name evidence="2" type="ORF">C1I63_17540</name>
</gene>
<protein>
    <submittedName>
        <fullName evidence="2">Helicase</fullName>
    </submittedName>
</protein>
<dbReference type="AlphaFoldDB" id="A0A2T4UY30"/>
<accession>A0A2T4UY30</accession>
<dbReference type="InterPro" id="IPR021202">
    <property type="entry name" value="Rv3654c-like"/>
</dbReference>
<keyword evidence="1" id="KW-0472">Membrane</keyword>
<dbReference type="Proteomes" id="UP000241085">
    <property type="component" value="Unassembled WGS sequence"/>
</dbReference>
<comment type="caution">
    <text evidence="2">The sequence shown here is derived from an EMBL/GenBank/DDBJ whole genome shotgun (WGS) entry which is preliminary data.</text>
</comment>
<keyword evidence="1" id="KW-0812">Transmembrane</keyword>
<dbReference type="NCBIfam" id="TIGR03816">
    <property type="entry name" value="tadE_like_DECH"/>
    <property type="match status" value="1"/>
</dbReference>
<proteinExistence type="predicted"/>
<name>A0A2T4UY30_9MICO</name>
<keyword evidence="2" id="KW-0547">Nucleotide-binding</keyword>
<dbReference type="EMBL" id="PZPL01000001">
    <property type="protein sequence ID" value="PTL74446.1"/>
    <property type="molecule type" value="Genomic_DNA"/>
</dbReference>
<evidence type="ECO:0000256" key="1">
    <source>
        <dbReference type="SAM" id="Phobius"/>
    </source>
</evidence>
<keyword evidence="3" id="KW-1185">Reference proteome</keyword>
<keyword evidence="2" id="KW-0378">Hydrolase</keyword>
<keyword evidence="1" id="KW-1133">Transmembrane helix</keyword>
<dbReference type="GO" id="GO:0004386">
    <property type="term" value="F:helicase activity"/>
    <property type="evidence" value="ECO:0007669"/>
    <property type="project" value="UniProtKB-KW"/>
</dbReference>
<organism evidence="2 3">
    <name type="scientific">Rathayibacter caricis DSM 15933</name>
    <dbReference type="NCBI Taxonomy" id="1328867"/>
    <lineage>
        <taxon>Bacteria</taxon>
        <taxon>Bacillati</taxon>
        <taxon>Actinomycetota</taxon>
        <taxon>Actinomycetes</taxon>
        <taxon>Micrococcales</taxon>
        <taxon>Microbacteriaceae</taxon>
        <taxon>Rathayibacter</taxon>
    </lineage>
</organism>
<evidence type="ECO:0000313" key="3">
    <source>
        <dbReference type="Proteomes" id="UP000241085"/>
    </source>
</evidence>
<evidence type="ECO:0000313" key="2">
    <source>
        <dbReference type="EMBL" id="PTL74446.1"/>
    </source>
</evidence>
<sequence>MAGRRDRLLRAFRAEDGSAATAVVGVVAGTILVTAAVLAGCGGVIGHQRAVAAADAAALAAADVASGLLAGAPCTEAQRVAEAGSATLSECAVEGGVATVSVSVSVGPLALPARSRAGPPP</sequence>
<keyword evidence="2" id="KW-0067">ATP-binding</keyword>
<reference evidence="2 3" key="1">
    <citation type="submission" date="2018-03" db="EMBL/GenBank/DDBJ databases">
        <title>Bacteriophage NCPPB3778 and a type I-E CRISPR drive the evolution of the US Biological Select Agent, Rathayibacter toxicus.</title>
        <authorList>
            <person name="Davis E.W.II."/>
            <person name="Tabima J.F."/>
            <person name="Weisberg A.J."/>
            <person name="Dantas Lopes L."/>
            <person name="Wiseman M.S."/>
            <person name="Wiseman M.S."/>
            <person name="Pupko T."/>
            <person name="Belcher M.S."/>
            <person name="Sechler A.J."/>
            <person name="Tancos M.A."/>
            <person name="Schroeder B.K."/>
            <person name="Murray T.D."/>
            <person name="Luster D.G."/>
            <person name="Schneider W.L."/>
            <person name="Rogers E."/>
            <person name="Andreote F.D."/>
            <person name="Grunwald N.J."/>
            <person name="Putnam M.L."/>
            <person name="Chang J.H."/>
        </authorList>
    </citation>
    <scope>NUCLEOTIDE SEQUENCE [LARGE SCALE GENOMIC DNA]</scope>
    <source>
        <strain evidence="2 3">DSM 15933</strain>
    </source>
</reference>
<keyword evidence="2" id="KW-0347">Helicase</keyword>